<keyword evidence="4" id="KW-0479">Metal-binding</keyword>
<reference evidence="11 12" key="1">
    <citation type="submission" date="2019-02" db="EMBL/GenBank/DDBJ databases">
        <title>Complete Genome Sequence and Methylome Analysis of free living Spirochaetas.</title>
        <authorList>
            <person name="Fomenkov A."/>
            <person name="Dubinina G."/>
            <person name="Leshcheva N."/>
            <person name="Mikheeva N."/>
            <person name="Grabovich M."/>
            <person name="Vincze T."/>
            <person name="Roberts R.J."/>
        </authorList>
    </citation>
    <scope>NUCLEOTIDE SEQUENCE [LARGE SCALE GENOMIC DNA]</scope>
    <source>
        <strain evidence="11 12">K2</strain>
    </source>
</reference>
<evidence type="ECO:0000256" key="8">
    <source>
        <dbReference type="ARBA" id="ARBA00048968"/>
    </source>
</evidence>
<keyword evidence="12" id="KW-1185">Reference proteome</keyword>
<comment type="catalytic activity">
    <reaction evidence="1">
        <text>inosine + phosphate = alpha-D-ribose 1-phosphate + hypoxanthine</text>
        <dbReference type="Rhea" id="RHEA:27646"/>
        <dbReference type="ChEBI" id="CHEBI:17368"/>
        <dbReference type="ChEBI" id="CHEBI:17596"/>
        <dbReference type="ChEBI" id="CHEBI:43474"/>
        <dbReference type="ChEBI" id="CHEBI:57720"/>
        <dbReference type="EC" id="2.4.2.1"/>
    </reaction>
    <physiologicalReaction direction="left-to-right" evidence="1">
        <dbReference type="Rhea" id="RHEA:27647"/>
    </physiologicalReaction>
</comment>
<dbReference type="AlphaFoldDB" id="A0A5C1QPM2"/>
<dbReference type="InterPro" id="IPR003730">
    <property type="entry name" value="Cu_polyphenol_OxRdtase"/>
</dbReference>
<dbReference type="OrthoDB" id="4279at2"/>
<accession>A0A5C1QPM2</accession>
<dbReference type="RefSeq" id="WP_149486152.1">
    <property type="nucleotide sequence ID" value="NZ_CP036150.1"/>
</dbReference>
<sequence length="257" mass="28150">MILHKKAGFTLHTWQTLDHLGVQAGTVSGMNTALHAPEGVNRKKILKNRALLAEELGRTADQWIYADQVHGNRSFVAGPDHRGLGALDRTTAIPATDAIILGHPGLQAMIFTADCLPLILFDTEKKYAALIHAGWRGIAGGIVPQVLERMCSELYSHVENIRAVAGPAIDSCCYQIDSPVYDALTGSYPETLNAFKKDGKNHWRLSLEKAVFHQLIAKGIKETQMEGSNLCSCCQTDLYSWRREGAGCGRMASYICT</sequence>
<dbReference type="Pfam" id="PF02578">
    <property type="entry name" value="Cu-oxidase_4"/>
    <property type="match status" value="1"/>
</dbReference>
<dbReference type="KEGG" id="ock:EXM22_08765"/>
<evidence type="ECO:0000313" key="12">
    <source>
        <dbReference type="Proteomes" id="UP000324209"/>
    </source>
</evidence>
<evidence type="ECO:0000256" key="3">
    <source>
        <dbReference type="ARBA" id="ARBA00022679"/>
    </source>
</evidence>
<dbReference type="EMBL" id="CP036150">
    <property type="protein sequence ID" value="QEN08072.1"/>
    <property type="molecule type" value="Genomic_DNA"/>
</dbReference>
<name>A0A5C1QPM2_9SPIO</name>
<evidence type="ECO:0000313" key="11">
    <source>
        <dbReference type="EMBL" id="QEN08072.1"/>
    </source>
</evidence>
<evidence type="ECO:0000256" key="2">
    <source>
        <dbReference type="ARBA" id="ARBA00007353"/>
    </source>
</evidence>
<keyword evidence="5" id="KW-0378">Hydrolase</keyword>
<proteinExistence type="inferred from homology"/>
<dbReference type="GO" id="GO:0017061">
    <property type="term" value="F:S-methyl-5-thioadenosine phosphorylase activity"/>
    <property type="evidence" value="ECO:0007669"/>
    <property type="project" value="UniProtKB-EC"/>
</dbReference>
<evidence type="ECO:0000256" key="10">
    <source>
        <dbReference type="RuleBase" id="RU361274"/>
    </source>
</evidence>
<dbReference type="GO" id="GO:0005507">
    <property type="term" value="F:copper ion binding"/>
    <property type="evidence" value="ECO:0007669"/>
    <property type="project" value="TreeGrafter"/>
</dbReference>
<dbReference type="Proteomes" id="UP000324209">
    <property type="component" value="Chromosome"/>
</dbReference>
<dbReference type="InterPro" id="IPR011324">
    <property type="entry name" value="Cytotoxic_necrot_fac-like_cat"/>
</dbReference>
<comment type="similarity">
    <text evidence="2 10">Belongs to the purine nucleoside phosphorylase YfiH/LACC1 family.</text>
</comment>
<evidence type="ECO:0000256" key="9">
    <source>
        <dbReference type="ARBA" id="ARBA00049893"/>
    </source>
</evidence>
<evidence type="ECO:0000256" key="1">
    <source>
        <dbReference type="ARBA" id="ARBA00000553"/>
    </source>
</evidence>
<dbReference type="SUPFAM" id="SSF64438">
    <property type="entry name" value="CNF1/YfiH-like putative cysteine hydrolases"/>
    <property type="match status" value="1"/>
</dbReference>
<dbReference type="PANTHER" id="PTHR30616">
    <property type="entry name" value="UNCHARACTERIZED PROTEIN YFIH"/>
    <property type="match status" value="1"/>
</dbReference>
<evidence type="ECO:0000256" key="4">
    <source>
        <dbReference type="ARBA" id="ARBA00022723"/>
    </source>
</evidence>
<protein>
    <recommendedName>
        <fullName evidence="10">Purine nucleoside phosphorylase</fullName>
    </recommendedName>
</protein>
<dbReference type="CDD" id="cd16833">
    <property type="entry name" value="YfiH"/>
    <property type="match status" value="1"/>
</dbReference>
<dbReference type="Gene3D" id="3.60.140.10">
    <property type="entry name" value="CNF1/YfiH-like putative cysteine hydrolases"/>
    <property type="match status" value="1"/>
</dbReference>
<evidence type="ECO:0000256" key="5">
    <source>
        <dbReference type="ARBA" id="ARBA00022801"/>
    </source>
</evidence>
<comment type="catalytic activity">
    <reaction evidence="7">
        <text>adenosine + H2O + H(+) = inosine + NH4(+)</text>
        <dbReference type="Rhea" id="RHEA:24408"/>
        <dbReference type="ChEBI" id="CHEBI:15377"/>
        <dbReference type="ChEBI" id="CHEBI:15378"/>
        <dbReference type="ChEBI" id="CHEBI:16335"/>
        <dbReference type="ChEBI" id="CHEBI:17596"/>
        <dbReference type="ChEBI" id="CHEBI:28938"/>
        <dbReference type="EC" id="3.5.4.4"/>
    </reaction>
    <physiologicalReaction direction="left-to-right" evidence="7">
        <dbReference type="Rhea" id="RHEA:24409"/>
    </physiologicalReaction>
</comment>
<dbReference type="PANTHER" id="PTHR30616:SF2">
    <property type="entry name" value="PURINE NUCLEOSIDE PHOSPHORYLASE LACC1"/>
    <property type="match status" value="1"/>
</dbReference>
<evidence type="ECO:0000256" key="7">
    <source>
        <dbReference type="ARBA" id="ARBA00047989"/>
    </source>
</evidence>
<comment type="catalytic activity">
    <reaction evidence="9">
        <text>S-methyl-5'-thioadenosine + phosphate = 5-(methylsulfanyl)-alpha-D-ribose 1-phosphate + adenine</text>
        <dbReference type="Rhea" id="RHEA:11852"/>
        <dbReference type="ChEBI" id="CHEBI:16708"/>
        <dbReference type="ChEBI" id="CHEBI:17509"/>
        <dbReference type="ChEBI" id="CHEBI:43474"/>
        <dbReference type="ChEBI" id="CHEBI:58533"/>
        <dbReference type="EC" id="2.4.2.28"/>
    </reaction>
    <physiologicalReaction direction="left-to-right" evidence="9">
        <dbReference type="Rhea" id="RHEA:11853"/>
    </physiologicalReaction>
</comment>
<dbReference type="InterPro" id="IPR038371">
    <property type="entry name" value="Cu_polyphenol_OxRdtase_sf"/>
</dbReference>
<organism evidence="11 12">
    <name type="scientific">Oceanispirochaeta crateris</name>
    <dbReference type="NCBI Taxonomy" id="2518645"/>
    <lineage>
        <taxon>Bacteria</taxon>
        <taxon>Pseudomonadati</taxon>
        <taxon>Spirochaetota</taxon>
        <taxon>Spirochaetia</taxon>
        <taxon>Spirochaetales</taxon>
        <taxon>Spirochaetaceae</taxon>
        <taxon>Oceanispirochaeta</taxon>
    </lineage>
</organism>
<keyword evidence="3" id="KW-0808">Transferase</keyword>
<dbReference type="NCBIfam" id="TIGR00726">
    <property type="entry name" value="peptidoglycan editing factor PgeF"/>
    <property type="match status" value="1"/>
</dbReference>
<comment type="catalytic activity">
    <reaction evidence="8">
        <text>adenosine + phosphate = alpha-D-ribose 1-phosphate + adenine</text>
        <dbReference type="Rhea" id="RHEA:27642"/>
        <dbReference type="ChEBI" id="CHEBI:16335"/>
        <dbReference type="ChEBI" id="CHEBI:16708"/>
        <dbReference type="ChEBI" id="CHEBI:43474"/>
        <dbReference type="ChEBI" id="CHEBI:57720"/>
        <dbReference type="EC" id="2.4.2.1"/>
    </reaction>
    <physiologicalReaction direction="left-to-right" evidence="8">
        <dbReference type="Rhea" id="RHEA:27643"/>
    </physiologicalReaction>
</comment>
<gene>
    <name evidence="11" type="primary">pgeF</name>
    <name evidence="11" type="ORF">EXM22_08765</name>
</gene>
<keyword evidence="6" id="KW-0862">Zinc</keyword>
<dbReference type="GO" id="GO:0016787">
    <property type="term" value="F:hydrolase activity"/>
    <property type="evidence" value="ECO:0007669"/>
    <property type="project" value="UniProtKB-KW"/>
</dbReference>
<evidence type="ECO:0000256" key="6">
    <source>
        <dbReference type="ARBA" id="ARBA00022833"/>
    </source>
</evidence>